<dbReference type="Proteomes" id="UP001202328">
    <property type="component" value="Unassembled WGS sequence"/>
</dbReference>
<proteinExistence type="predicted"/>
<organism evidence="1 2">
    <name type="scientific">Papaver atlanticum</name>
    <dbReference type="NCBI Taxonomy" id="357466"/>
    <lineage>
        <taxon>Eukaryota</taxon>
        <taxon>Viridiplantae</taxon>
        <taxon>Streptophyta</taxon>
        <taxon>Embryophyta</taxon>
        <taxon>Tracheophyta</taxon>
        <taxon>Spermatophyta</taxon>
        <taxon>Magnoliopsida</taxon>
        <taxon>Ranunculales</taxon>
        <taxon>Papaveraceae</taxon>
        <taxon>Papaveroideae</taxon>
        <taxon>Papaver</taxon>
    </lineage>
</organism>
<evidence type="ECO:0000313" key="2">
    <source>
        <dbReference type="Proteomes" id="UP001202328"/>
    </source>
</evidence>
<dbReference type="EMBL" id="JAJJMB010008919">
    <property type="protein sequence ID" value="KAI3919248.1"/>
    <property type="molecule type" value="Genomic_DNA"/>
</dbReference>
<accession>A0AAD4SU27</accession>
<sequence>FGWNTFIEFVHLLKTIKAVILQHAFNDSERYQGGFKFNQLRGIIEQLSVRQKLWQKEYARSSCSEKVTREKWYSKVET</sequence>
<dbReference type="AlphaFoldDB" id="A0AAD4SU27"/>
<reference evidence="1" key="1">
    <citation type="submission" date="2022-04" db="EMBL/GenBank/DDBJ databases">
        <title>A functionally conserved STORR gene fusion in Papaver species that diverged 16.8 million years ago.</title>
        <authorList>
            <person name="Catania T."/>
        </authorList>
    </citation>
    <scope>NUCLEOTIDE SEQUENCE</scope>
    <source>
        <strain evidence="1">S-188037</strain>
    </source>
</reference>
<protein>
    <submittedName>
        <fullName evidence="1">Uncharacterized protein</fullName>
    </submittedName>
</protein>
<name>A0AAD4SU27_9MAGN</name>
<comment type="caution">
    <text evidence="1">The sequence shown here is derived from an EMBL/GenBank/DDBJ whole genome shotgun (WGS) entry which is preliminary data.</text>
</comment>
<evidence type="ECO:0000313" key="1">
    <source>
        <dbReference type="EMBL" id="KAI3919248.1"/>
    </source>
</evidence>
<feature type="non-terminal residue" evidence="1">
    <location>
        <position position="78"/>
    </location>
</feature>
<gene>
    <name evidence="1" type="ORF">MKW98_030384</name>
</gene>
<keyword evidence="2" id="KW-1185">Reference proteome</keyword>